<evidence type="ECO:0000313" key="2">
    <source>
        <dbReference type="EMBL" id="RKM97429.1"/>
    </source>
</evidence>
<dbReference type="AlphaFoldDB" id="A0A420V6Z7"/>
<dbReference type="Proteomes" id="UP000028058">
    <property type="component" value="Unassembled WGS sequence"/>
</dbReference>
<dbReference type="RefSeq" id="WP_043471464.1">
    <property type="nucleotide sequence ID" value="NZ_CP134822.1"/>
</dbReference>
<dbReference type="OrthoDB" id="3388214at2"/>
<evidence type="ECO:0000313" key="3">
    <source>
        <dbReference type="Proteomes" id="UP000028058"/>
    </source>
</evidence>
<comment type="caution">
    <text evidence="2">The sequence shown here is derived from an EMBL/GenBank/DDBJ whole genome shotgun (WGS) entry which is preliminary data.</text>
</comment>
<proteinExistence type="predicted"/>
<keyword evidence="1" id="KW-1133">Transmembrane helix</keyword>
<keyword evidence="1" id="KW-0472">Membrane</keyword>
<evidence type="ECO:0000256" key="1">
    <source>
        <dbReference type="SAM" id="Phobius"/>
    </source>
</evidence>
<gene>
    <name evidence="2" type="ORF">SFRA_009520</name>
</gene>
<keyword evidence="1" id="KW-0812">Transmembrane</keyword>
<feature type="transmembrane region" description="Helical" evidence="1">
    <location>
        <begin position="47"/>
        <end position="69"/>
    </location>
</feature>
<protein>
    <recommendedName>
        <fullName evidence="4">DUF1449 family protein</fullName>
    </recommendedName>
</protein>
<sequence>MAEFLAAAVAFPTVLFSSAVLVIAAFWLLVGLGAAEHDIFDGDVDSGALGLGGVPVAVAFSLLVPVAWLTSLTGTVLLDRTGLAGLGRGAASVGLLAGALLLSWYMTVLLARPLRRVFAAGPEPSRQDFVGLTCTIRTGSVGPGFGQAEVAARDGSTALVQVRQNGRDPRLTAGSTALLYAYDEEREFFWAAPYDPALDPRSTAA</sequence>
<accession>A0A420V6Z7</accession>
<name>A0A420V6Z7_9ACTN</name>
<keyword evidence="3" id="KW-1185">Reference proteome</keyword>
<organism evidence="2 3">
    <name type="scientific">Streptomyces xinghaiensis</name>
    <dbReference type="NCBI Taxonomy" id="1038928"/>
    <lineage>
        <taxon>Bacteria</taxon>
        <taxon>Bacillati</taxon>
        <taxon>Actinomycetota</taxon>
        <taxon>Actinomycetes</taxon>
        <taxon>Kitasatosporales</taxon>
        <taxon>Streptomycetaceae</taxon>
        <taxon>Streptomyces</taxon>
    </lineage>
</organism>
<dbReference type="EMBL" id="JNAD02000003">
    <property type="protein sequence ID" value="RKM97429.1"/>
    <property type="molecule type" value="Genomic_DNA"/>
</dbReference>
<feature type="transmembrane region" description="Helical" evidence="1">
    <location>
        <begin position="6"/>
        <end position="35"/>
    </location>
</feature>
<reference evidence="2 3" key="1">
    <citation type="journal article" date="2014" name="Genome Announc.">
        <title>Draft Genome Sequence of Streptomyces fradiae ATCC 19609, a Strain Highly Sensitive to Antibiotics.</title>
        <authorList>
            <person name="Bekker O.B."/>
            <person name="Klimina K.M."/>
            <person name="Vatlin A.A."/>
            <person name="Zakharevich N.V."/>
            <person name="Kasianov A.S."/>
            <person name="Danilenko V.N."/>
        </authorList>
    </citation>
    <scope>NUCLEOTIDE SEQUENCE [LARGE SCALE GENOMIC DNA]</scope>
    <source>
        <strain evidence="2 3">ATCC 19609</strain>
    </source>
</reference>
<feature type="transmembrane region" description="Helical" evidence="1">
    <location>
        <begin position="89"/>
        <end position="111"/>
    </location>
</feature>
<evidence type="ECO:0008006" key="4">
    <source>
        <dbReference type="Google" id="ProtNLM"/>
    </source>
</evidence>